<dbReference type="OrthoDB" id="9792269at2"/>
<organism evidence="2 3">
    <name type="scientific">Halomonas salipaludis</name>
    <dbReference type="NCBI Taxonomy" id="2032625"/>
    <lineage>
        <taxon>Bacteria</taxon>
        <taxon>Pseudomonadati</taxon>
        <taxon>Pseudomonadota</taxon>
        <taxon>Gammaproteobacteria</taxon>
        <taxon>Oceanospirillales</taxon>
        <taxon>Halomonadaceae</taxon>
        <taxon>Halomonas</taxon>
    </lineage>
</organism>
<dbReference type="Gene3D" id="3.40.50.2000">
    <property type="entry name" value="Glycogen Phosphorylase B"/>
    <property type="match status" value="2"/>
</dbReference>
<gene>
    <name evidence="2" type="ORF">CK498_21740</name>
</gene>
<evidence type="ECO:0000313" key="3">
    <source>
        <dbReference type="Proteomes" id="UP000217771"/>
    </source>
</evidence>
<dbReference type="Pfam" id="PF13439">
    <property type="entry name" value="Glyco_transf_4"/>
    <property type="match status" value="1"/>
</dbReference>
<reference evidence="2 3" key="1">
    <citation type="submission" date="2017-08" db="EMBL/GenBank/DDBJ databases">
        <title>Halomonas alkalisoli sp. nov., isolated from saline alkaline soil.</title>
        <authorList>
            <person name="Wang D."/>
            <person name="Zhang G."/>
        </authorList>
    </citation>
    <scope>NUCLEOTIDE SEQUENCE [LARGE SCALE GENOMIC DNA]</scope>
    <source>
        <strain evidence="2 3">WRN001</strain>
    </source>
</reference>
<name>A0A2A2ENQ4_9GAMM</name>
<dbReference type="PANTHER" id="PTHR12526:SF630">
    <property type="entry name" value="GLYCOSYLTRANSFERASE"/>
    <property type="match status" value="1"/>
</dbReference>
<dbReference type="AlphaFoldDB" id="A0A2A2ENQ4"/>
<accession>A0A2A2ENQ4</accession>
<dbReference type="GO" id="GO:0016757">
    <property type="term" value="F:glycosyltransferase activity"/>
    <property type="evidence" value="ECO:0007669"/>
    <property type="project" value="UniProtKB-ARBA"/>
</dbReference>
<proteinExistence type="predicted"/>
<protein>
    <recommendedName>
        <fullName evidence="1">Glycosyltransferase subfamily 4-like N-terminal domain-containing protein</fullName>
    </recommendedName>
</protein>
<dbReference type="SUPFAM" id="SSF53756">
    <property type="entry name" value="UDP-Glycosyltransferase/glycogen phosphorylase"/>
    <property type="match status" value="1"/>
</dbReference>
<comment type="caution">
    <text evidence="2">The sequence shown here is derived from an EMBL/GenBank/DDBJ whole genome shotgun (WGS) entry which is preliminary data.</text>
</comment>
<keyword evidence="3" id="KW-1185">Reference proteome</keyword>
<evidence type="ECO:0000259" key="1">
    <source>
        <dbReference type="Pfam" id="PF13439"/>
    </source>
</evidence>
<dbReference type="PANTHER" id="PTHR12526">
    <property type="entry name" value="GLYCOSYLTRANSFERASE"/>
    <property type="match status" value="1"/>
</dbReference>
<feature type="domain" description="Glycosyltransferase subfamily 4-like N-terminal" evidence="1">
    <location>
        <begin position="13"/>
        <end position="173"/>
    </location>
</feature>
<dbReference type="EMBL" id="NSKB01000009">
    <property type="protein sequence ID" value="PAU74746.1"/>
    <property type="molecule type" value="Genomic_DNA"/>
</dbReference>
<dbReference type="Proteomes" id="UP000217771">
    <property type="component" value="Unassembled WGS sequence"/>
</dbReference>
<sequence>MKIMFVCSSFGGGGAEKVAVKLSSALAALGHDVVYLYWRSKAGQEYTLEDAVSLKKILANNPVSRAWAVSKAIKSERPDAVLSFTDIPNIITYLGCMLARPYKCLRVPNVRTNVPAKYRYMKMTLVMKALSFLHGAACRRALIVLVNSKDSGSALCEYYRLDASKVHCIYNPVFDNLPSEFYNFKNGVASTNNRIKAVNVGRLSQAKDQQMLVRAIDHAVNTLGADVELDIYGEGELYDELHTEIARRGLQGRIFLRPFDRNIESKIGHYHLFLFSSRWEGLPNALIEALGSGIDVISTDCRSGPSEILDGGRFGTLVGIGDDKKMAEAIAQHYFEGNYNSSRDSSAREMSDDLKKHLEQFTISYVASQYAQLISRNIDEQ</sequence>
<dbReference type="Pfam" id="PF13692">
    <property type="entry name" value="Glyco_trans_1_4"/>
    <property type="match status" value="1"/>
</dbReference>
<dbReference type="RefSeq" id="WP_095622955.1">
    <property type="nucleotide sequence ID" value="NZ_NSKB01000009.1"/>
</dbReference>
<evidence type="ECO:0000313" key="2">
    <source>
        <dbReference type="EMBL" id="PAU74746.1"/>
    </source>
</evidence>
<dbReference type="InterPro" id="IPR028098">
    <property type="entry name" value="Glyco_trans_4-like_N"/>
</dbReference>